<dbReference type="SFLD" id="SFLDS00005">
    <property type="entry name" value="Isoprenoid_Synthase_Type_I"/>
    <property type="match status" value="1"/>
</dbReference>
<dbReference type="InterPro" id="IPR000092">
    <property type="entry name" value="Polyprenyl_synt"/>
</dbReference>
<evidence type="ECO:0000256" key="10">
    <source>
        <dbReference type="ARBA" id="ARBA00079637"/>
    </source>
</evidence>
<keyword evidence="3 12" id="KW-0808">Transferase</keyword>
<evidence type="ECO:0000256" key="1">
    <source>
        <dbReference type="ARBA" id="ARBA00001946"/>
    </source>
</evidence>
<evidence type="ECO:0000256" key="8">
    <source>
        <dbReference type="ARBA" id="ARBA00066511"/>
    </source>
</evidence>
<dbReference type="FunFam" id="1.10.600.10:FF:000002">
    <property type="entry name" value="Octaprenyl diphosphate synthase"/>
    <property type="match status" value="1"/>
</dbReference>
<comment type="similarity">
    <text evidence="2 12">Belongs to the FPP/GGPP synthase family.</text>
</comment>
<keyword evidence="14" id="KW-1185">Reference proteome</keyword>
<gene>
    <name evidence="13" type="ORF">GH984_08285</name>
</gene>
<evidence type="ECO:0000313" key="13">
    <source>
        <dbReference type="EMBL" id="MRH78702.1"/>
    </source>
</evidence>
<dbReference type="GO" id="GO:0008299">
    <property type="term" value="P:isoprenoid biosynthetic process"/>
    <property type="evidence" value="ECO:0007669"/>
    <property type="project" value="InterPro"/>
</dbReference>
<evidence type="ECO:0000256" key="4">
    <source>
        <dbReference type="ARBA" id="ARBA00022723"/>
    </source>
</evidence>
<dbReference type="InterPro" id="IPR033749">
    <property type="entry name" value="Polyprenyl_synt_CS"/>
</dbReference>
<keyword evidence="4" id="KW-0479">Metal-binding</keyword>
<keyword evidence="5" id="KW-0460">Magnesium</keyword>
<comment type="catalytic activity">
    <reaction evidence="6">
        <text>5 isopentenyl diphosphate + (2E,6E)-farnesyl diphosphate = all-trans-octaprenyl diphosphate + 5 diphosphate</text>
        <dbReference type="Rhea" id="RHEA:27798"/>
        <dbReference type="ChEBI" id="CHEBI:33019"/>
        <dbReference type="ChEBI" id="CHEBI:57711"/>
        <dbReference type="ChEBI" id="CHEBI:128769"/>
        <dbReference type="ChEBI" id="CHEBI:175763"/>
        <dbReference type="EC" id="2.5.1.90"/>
    </reaction>
</comment>
<evidence type="ECO:0000256" key="9">
    <source>
        <dbReference type="ARBA" id="ARBA00072473"/>
    </source>
</evidence>
<dbReference type="EMBL" id="WJPP01000004">
    <property type="protein sequence ID" value="MRH78702.1"/>
    <property type="molecule type" value="Genomic_DNA"/>
</dbReference>
<evidence type="ECO:0000313" key="14">
    <source>
        <dbReference type="Proteomes" id="UP000433788"/>
    </source>
</evidence>
<dbReference type="PANTHER" id="PTHR12001">
    <property type="entry name" value="GERANYLGERANYL PYROPHOSPHATE SYNTHASE"/>
    <property type="match status" value="1"/>
</dbReference>
<dbReference type="Pfam" id="PF00348">
    <property type="entry name" value="polyprenyl_synt"/>
    <property type="match status" value="1"/>
</dbReference>
<comment type="caution">
    <text evidence="13">The sequence shown here is derived from an EMBL/GenBank/DDBJ whole genome shotgun (WGS) entry which is preliminary data.</text>
</comment>
<evidence type="ECO:0000256" key="2">
    <source>
        <dbReference type="ARBA" id="ARBA00006706"/>
    </source>
</evidence>
<evidence type="ECO:0000256" key="5">
    <source>
        <dbReference type="ARBA" id="ARBA00022842"/>
    </source>
</evidence>
<name>A0A6N7QRS2_9GAMM</name>
<dbReference type="PANTHER" id="PTHR12001:SF69">
    <property type="entry name" value="ALL TRANS-POLYPRENYL-DIPHOSPHATE SYNTHASE PDSS1"/>
    <property type="match status" value="1"/>
</dbReference>
<organism evidence="13 14">
    <name type="scientific">Spiribacter salilacus</name>
    <dbReference type="NCBI Taxonomy" id="2664894"/>
    <lineage>
        <taxon>Bacteria</taxon>
        <taxon>Pseudomonadati</taxon>
        <taxon>Pseudomonadota</taxon>
        <taxon>Gammaproteobacteria</taxon>
        <taxon>Chromatiales</taxon>
        <taxon>Ectothiorhodospiraceae</taxon>
        <taxon>Spiribacter</taxon>
    </lineage>
</organism>
<evidence type="ECO:0000256" key="6">
    <source>
        <dbReference type="ARBA" id="ARBA00051506"/>
    </source>
</evidence>
<dbReference type="EC" id="2.5.1.90" evidence="8"/>
<comment type="cofactor">
    <cofactor evidence="1">
        <name>Mg(2+)</name>
        <dbReference type="ChEBI" id="CHEBI:18420"/>
    </cofactor>
</comment>
<dbReference type="SUPFAM" id="SSF48576">
    <property type="entry name" value="Terpenoid synthases"/>
    <property type="match status" value="1"/>
</dbReference>
<evidence type="ECO:0000256" key="11">
    <source>
        <dbReference type="ARBA" id="ARBA00083124"/>
    </source>
</evidence>
<dbReference type="GO" id="GO:0046872">
    <property type="term" value="F:metal ion binding"/>
    <property type="evidence" value="ECO:0007669"/>
    <property type="project" value="UniProtKB-KW"/>
</dbReference>
<proteinExistence type="inferred from homology"/>
<dbReference type="AlphaFoldDB" id="A0A6N7QRS2"/>
<dbReference type="PROSITE" id="PS00723">
    <property type="entry name" value="POLYPRENYL_SYNTHASE_1"/>
    <property type="match status" value="1"/>
</dbReference>
<protein>
    <recommendedName>
        <fullName evidence="9">Octaprenyl diphosphate synthase</fullName>
        <ecNumber evidence="8">2.5.1.90</ecNumber>
    </recommendedName>
    <alternativeName>
        <fullName evidence="11">All-trans-octaprenyl-diphosphate synthase</fullName>
    </alternativeName>
    <alternativeName>
        <fullName evidence="10">Octaprenyl pyrophosphate synthase</fullName>
    </alternativeName>
</protein>
<sequence length="326" mass="35385">MDIAPLRALVADDMAIVDRIIRKRLESDVALINQLGNYIVGGGGKRLRPMVVLIMARACGHPAGSDQHALLGAIVEMIHTATLLHDDVVDESEVRRGRQTANALWGNEASVLVGDFLYTRAFEMMVALDDMPTMATFSRTTNRIAEGEVMQLMHVHDPDVSEDRYREVIYRKTAVLFEAGCELAARLALGSEAQQATQAAAAYGRHLGTAFQLADDALDYDGNAQAIGKNIGDDLAEGKPTLPLIHCLQHSDVTTREMLRQAIETGGQDYSDRVADALAATRSIEYVRGLAEQEAALATQALEKLPENGFSTALASLATFSVTRSY</sequence>
<reference evidence="13 14" key="1">
    <citation type="submission" date="2019-11" db="EMBL/GenBank/DDBJ databases">
        <authorList>
            <person name="Zhang X.Y."/>
        </authorList>
    </citation>
    <scope>NUCLEOTIDE SEQUENCE [LARGE SCALE GENOMIC DNA]</scope>
    <source>
        <strain evidence="13 14">C176</strain>
    </source>
</reference>
<comment type="function">
    <text evidence="7">Supplies octaprenyl diphosphate, the precursor for the side chain of the isoprenoid quinones ubiquinone and menaquinone.</text>
</comment>
<dbReference type="Gene3D" id="1.10.600.10">
    <property type="entry name" value="Farnesyl Diphosphate Synthase"/>
    <property type="match status" value="1"/>
</dbReference>
<dbReference type="GO" id="GO:0106350">
    <property type="term" value="F:all-trans-octaprenyl-diphosphate synthase activity"/>
    <property type="evidence" value="ECO:0007669"/>
    <property type="project" value="UniProtKB-EC"/>
</dbReference>
<dbReference type="Proteomes" id="UP000433788">
    <property type="component" value="Unassembled WGS sequence"/>
</dbReference>
<dbReference type="RefSeq" id="WP_153719946.1">
    <property type="nucleotide sequence ID" value="NZ_WJPP01000004.1"/>
</dbReference>
<evidence type="ECO:0000256" key="7">
    <source>
        <dbReference type="ARBA" id="ARBA00055029"/>
    </source>
</evidence>
<evidence type="ECO:0000256" key="3">
    <source>
        <dbReference type="ARBA" id="ARBA00022679"/>
    </source>
</evidence>
<evidence type="ECO:0000256" key="12">
    <source>
        <dbReference type="RuleBase" id="RU004466"/>
    </source>
</evidence>
<dbReference type="CDD" id="cd00685">
    <property type="entry name" value="Trans_IPPS_HT"/>
    <property type="match status" value="1"/>
</dbReference>
<dbReference type="InterPro" id="IPR008949">
    <property type="entry name" value="Isoprenoid_synthase_dom_sf"/>
</dbReference>
<accession>A0A6N7QRS2</accession>